<reference evidence="2 3" key="1">
    <citation type="submission" date="2017-02" db="EMBL/GenBank/DDBJ databases">
        <title>Genomic diversity within the haloalkaliphilic genus Thioalkalivibrio.</title>
        <authorList>
            <person name="Ahn A.-C."/>
            <person name="Meier-Kolthoff J."/>
            <person name="Overmars L."/>
            <person name="Richter M."/>
            <person name="Woyke T."/>
            <person name="Sorokin D.Y."/>
            <person name="Muyzer G."/>
        </authorList>
    </citation>
    <scope>NUCLEOTIDE SEQUENCE [LARGE SCALE GENOMIC DNA]</scope>
    <source>
        <strain evidence="2 3">HL17</strain>
    </source>
</reference>
<organism evidence="2 3">
    <name type="scientific">Thioalkalivibrio halophilus</name>
    <dbReference type="NCBI Taxonomy" id="252474"/>
    <lineage>
        <taxon>Bacteria</taxon>
        <taxon>Pseudomonadati</taxon>
        <taxon>Pseudomonadota</taxon>
        <taxon>Gammaproteobacteria</taxon>
        <taxon>Chromatiales</taxon>
        <taxon>Ectothiorhodospiraceae</taxon>
        <taxon>Thioalkalivibrio</taxon>
    </lineage>
</organism>
<evidence type="ECO:0000313" key="2">
    <source>
        <dbReference type="EMBL" id="OOC09011.1"/>
    </source>
</evidence>
<dbReference type="PANTHER" id="PTHR11106">
    <property type="entry name" value="GANGLIOSIDE INDUCED DIFFERENTIATION ASSOCIATED PROTEIN 2-RELATED"/>
    <property type="match status" value="1"/>
</dbReference>
<accession>A0A1V2ZVI1</accession>
<name>A0A1V2ZVI1_9GAMM</name>
<protein>
    <submittedName>
        <fullName evidence="2">RNase III inhibitor</fullName>
    </submittedName>
</protein>
<dbReference type="SUPFAM" id="SSF52949">
    <property type="entry name" value="Macro domain-like"/>
    <property type="match status" value="1"/>
</dbReference>
<dbReference type="RefSeq" id="WP_077244908.1">
    <property type="nucleotide sequence ID" value="NZ_MUZR01000068.1"/>
</dbReference>
<dbReference type="EMBL" id="MUZR01000068">
    <property type="protein sequence ID" value="OOC09011.1"/>
    <property type="molecule type" value="Genomic_DNA"/>
</dbReference>
<proteinExistence type="predicted"/>
<dbReference type="PROSITE" id="PS51154">
    <property type="entry name" value="MACRO"/>
    <property type="match status" value="1"/>
</dbReference>
<dbReference type="SMART" id="SM00506">
    <property type="entry name" value="A1pp"/>
    <property type="match status" value="1"/>
</dbReference>
<dbReference type="InterPro" id="IPR043472">
    <property type="entry name" value="Macro_dom-like"/>
</dbReference>
<feature type="domain" description="Macro" evidence="1">
    <location>
        <begin position="1"/>
        <end position="176"/>
    </location>
</feature>
<dbReference type="Proteomes" id="UP000189177">
    <property type="component" value="Unassembled WGS sequence"/>
</dbReference>
<evidence type="ECO:0000313" key="3">
    <source>
        <dbReference type="Proteomes" id="UP000189177"/>
    </source>
</evidence>
<dbReference type="InterPro" id="IPR002589">
    <property type="entry name" value="Macro_dom"/>
</dbReference>
<dbReference type="OrthoDB" id="6194521at2"/>
<dbReference type="AlphaFoldDB" id="A0A1V2ZVI1"/>
<gene>
    <name evidence="2" type="ORF">B1A74_13200</name>
</gene>
<dbReference type="Pfam" id="PF01661">
    <property type="entry name" value="Macro"/>
    <property type="match status" value="1"/>
</dbReference>
<sequence>MQVVVRGVRIECVTGNIVEQHDMDAIVNAANAWLRPGGGVAGAIHHAAGPELERECEPLAPIEPGQAVITDGHRLLNRYVIHCLGPVYGRDEPASRLLASCYREALARAEEAGIFSIAFPALSTGAFGYPVEDAARVALETVVHRTPHLESVRYIRFVLSKDEDRDIHARILKELTG</sequence>
<dbReference type="STRING" id="252474.B1A74_13200"/>
<dbReference type="PANTHER" id="PTHR11106:SF27">
    <property type="entry name" value="MACRO DOMAIN-CONTAINING PROTEIN"/>
    <property type="match status" value="1"/>
</dbReference>
<dbReference type="Gene3D" id="3.40.220.10">
    <property type="entry name" value="Leucine Aminopeptidase, subunit E, domain 1"/>
    <property type="match status" value="1"/>
</dbReference>
<keyword evidence="3" id="KW-1185">Reference proteome</keyword>
<evidence type="ECO:0000259" key="1">
    <source>
        <dbReference type="PROSITE" id="PS51154"/>
    </source>
</evidence>
<comment type="caution">
    <text evidence="2">The sequence shown here is derived from an EMBL/GenBank/DDBJ whole genome shotgun (WGS) entry which is preliminary data.</text>
</comment>